<feature type="region of interest" description="Disordered" evidence="1">
    <location>
        <begin position="458"/>
        <end position="565"/>
    </location>
</feature>
<feature type="compositionally biased region" description="Polar residues" evidence="1">
    <location>
        <begin position="227"/>
        <end position="239"/>
    </location>
</feature>
<dbReference type="OrthoDB" id="498734at2759"/>
<feature type="compositionally biased region" description="Basic and acidic residues" evidence="1">
    <location>
        <begin position="155"/>
        <end position="178"/>
    </location>
</feature>
<evidence type="ECO:0000256" key="1">
    <source>
        <dbReference type="SAM" id="MobiDB-lite"/>
    </source>
</evidence>
<evidence type="ECO:0000259" key="2">
    <source>
        <dbReference type="Pfam" id="PF05239"/>
    </source>
</evidence>
<feature type="compositionally biased region" description="Basic residues" evidence="1">
    <location>
        <begin position="179"/>
        <end position="191"/>
    </location>
</feature>
<dbReference type="InterPro" id="IPR027275">
    <property type="entry name" value="PRC-brl_dom"/>
</dbReference>
<feature type="compositionally biased region" description="Basic and acidic residues" evidence="1">
    <location>
        <begin position="196"/>
        <end position="211"/>
    </location>
</feature>
<dbReference type="SUPFAM" id="SSF50346">
    <property type="entry name" value="PRC-barrel domain"/>
    <property type="match status" value="2"/>
</dbReference>
<feature type="compositionally biased region" description="Polar residues" evidence="1">
    <location>
        <begin position="61"/>
        <end position="72"/>
    </location>
</feature>
<accession>K8F337</accession>
<proteinExistence type="predicted"/>
<dbReference type="Gene3D" id="2.30.30.240">
    <property type="entry name" value="PRC-barrel domain"/>
    <property type="match status" value="2"/>
</dbReference>
<feature type="compositionally biased region" description="Basic and acidic residues" evidence="1">
    <location>
        <begin position="472"/>
        <end position="488"/>
    </location>
</feature>
<dbReference type="InterPro" id="IPR011033">
    <property type="entry name" value="PRC_barrel-like_sf"/>
</dbReference>
<dbReference type="RefSeq" id="XP_007510925.1">
    <property type="nucleotide sequence ID" value="XM_007510863.1"/>
</dbReference>
<evidence type="ECO:0000313" key="4">
    <source>
        <dbReference type="Proteomes" id="UP000198341"/>
    </source>
</evidence>
<dbReference type="GeneID" id="19013552"/>
<feature type="compositionally biased region" description="Acidic residues" evidence="1">
    <location>
        <begin position="75"/>
        <end position="84"/>
    </location>
</feature>
<dbReference type="PANTHER" id="PTHR36740">
    <property type="entry name" value="PRC DOMAIN-CONTAINING PROTEIN"/>
    <property type="match status" value="1"/>
</dbReference>
<feature type="compositionally biased region" description="Basic and acidic residues" evidence="1">
    <location>
        <begin position="533"/>
        <end position="546"/>
    </location>
</feature>
<dbReference type="Proteomes" id="UP000198341">
    <property type="component" value="Chromosome 9"/>
</dbReference>
<protein>
    <submittedName>
        <fullName evidence="3">PRC-barrel domain-containing protein</fullName>
    </submittedName>
</protein>
<gene>
    <name evidence="3" type="ORF">Bathy09g00450</name>
</gene>
<feature type="compositionally biased region" description="Basic and acidic residues" evidence="1">
    <location>
        <begin position="111"/>
        <end position="127"/>
    </location>
</feature>
<dbReference type="AlphaFoldDB" id="K8F337"/>
<dbReference type="STRING" id="41875.K8F337"/>
<dbReference type="KEGG" id="bpg:Bathy09g00450"/>
<sequence>MSATTTTTTCSRAAAAAFHRPTLIKNFAPTKAAPAARAALKKRAQLRGIGLVAQSELDDGGNSSLGKATTSAAEVGDDSDDEKDEQSSNQRGASLSSRERLRQALNEEIDGAMREVSRAQTEEERRPAAAAAAAAVAPEIKQMRFEEEEDFYPLEEERPPRTRRGLEELERRERERRATRTRTTTARRRRPSSSAREGEEMTTTRERRVRNDASSSSSSGGRRKSKQQPINNNNSSDVFTLTRSQLMGKEVVTRTSGVRLGQCSQMWVDAENWTVEALAIRQNALTGGVDHVKLSALRQVGDVVLVHDENAVERRWSSYNLSPLIGCDVITEAGAFIGRVRDYEFDPEDGSVKRLIVDAWGISAIPDDVISTYAVDVREVIDAGRERILVEDGCEQRVEQLSVSLLQRLELAGTPWEEEEAFLQDPYYNNESSRRGVGRRTTSYYDEYEEEEMIRYEQRRRRQREQQQQQSRRREPQRQQQRERRKEGIPLMRPTQSYERMDADGKRGSRPQFDAYLDPVDRPYEYEEISGAPRERRASASRRLDEPSSSSSSSRRRRPASDDYL</sequence>
<dbReference type="EMBL" id="FO082270">
    <property type="protein sequence ID" value="CCO66485.1"/>
    <property type="molecule type" value="Genomic_DNA"/>
</dbReference>
<evidence type="ECO:0000313" key="3">
    <source>
        <dbReference type="EMBL" id="CCO66485.1"/>
    </source>
</evidence>
<feature type="domain" description="PRC-barrel" evidence="2">
    <location>
        <begin position="319"/>
        <end position="392"/>
    </location>
</feature>
<dbReference type="eggNOG" id="ENOG502QTM7">
    <property type="taxonomic scope" value="Eukaryota"/>
</dbReference>
<keyword evidence="4" id="KW-1185">Reference proteome</keyword>
<organism evidence="3 4">
    <name type="scientific">Bathycoccus prasinos</name>
    <dbReference type="NCBI Taxonomy" id="41875"/>
    <lineage>
        <taxon>Eukaryota</taxon>
        <taxon>Viridiplantae</taxon>
        <taxon>Chlorophyta</taxon>
        <taxon>Mamiellophyceae</taxon>
        <taxon>Mamiellales</taxon>
        <taxon>Bathycoccaceae</taxon>
        <taxon>Bathycoccus</taxon>
    </lineage>
</organism>
<feature type="compositionally biased region" description="Low complexity" evidence="1">
    <location>
        <begin position="128"/>
        <end position="137"/>
    </location>
</feature>
<dbReference type="PANTHER" id="PTHR36740:SF1">
    <property type="entry name" value="PRC-BARREL DOMAIN-CONTAINING PROTEIN"/>
    <property type="match status" value="1"/>
</dbReference>
<reference evidence="3 4" key="1">
    <citation type="submission" date="2011-10" db="EMBL/GenBank/DDBJ databases">
        <authorList>
            <person name="Genoscope - CEA"/>
        </authorList>
    </citation>
    <scope>NUCLEOTIDE SEQUENCE [LARGE SCALE GENOMIC DNA]</scope>
    <source>
        <strain evidence="3 4">RCC 1105</strain>
    </source>
</reference>
<dbReference type="Pfam" id="PF05239">
    <property type="entry name" value="PRC"/>
    <property type="match status" value="1"/>
</dbReference>
<feature type="region of interest" description="Disordered" evidence="1">
    <location>
        <begin position="56"/>
        <end position="239"/>
    </location>
</feature>
<name>K8F337_9CHLO</name>